<evidence type="ECO:0000256" key="2">
    <source>
        <dbReference type="SAM" id="SignalP"/>
    </source>
</evidence>
<accession>A0A3S5AZV6</accession>
<feature type="compositionally biased region" description="Polar residues" evidence="1">
    <location>
        <begin position="283"/>
        <end position="295"/>
    </location>
</feature>
<evidence type="ECO:0000313" key="3">
    <source>
        <dbReference type="EMBL" id="VEL36451.1"/>
    </source>
</evidence>
<gene>
    <name evidence="3" type="ORF">PXEA_LOCUS29891</name>
</gene>
<sequence>MTNSILRVAFIFSVLKCAWEELGLSWTFDLRPLLSSVEGLKDSSSHDTQSFSLVDFIFYWAWKQTLEINVNSRAGSNRSGPPAMRIVLPYLACQCSTCLLSRYPCQPYYPTLLHSTPLHRSALPQPTLHCKSPAHPSPVQANPARPCLVRLHKALLCPARLGSAWLGPVDFFSPASPYPGPWEAGTAHPHLPPSSSHSLQHTRPPFIKPHFVLTIPSHLRPLRRFASSPRHFTLHSLTLVNQALYRLPAMATGTTTAGRRLADANRPVEGQMGHEAEPYRGSEMTTTPAADLQSSGQGGRLCATFTPFYALARSI</sequence>
<organism evidence="3 4">
    <name type="scientific">Protopolystoma xenopodis</name>
    <dbReference type="NCBI Taxonomy" id="117903"/>
    <lineage>
        <taxon>Eukaryota</taxon>
        <taxon>Metazoa</taxon>
        <taxon>Spiralia</taxon>
        <taxon>Lophotrochozoa</taxon>
        <taxon>Platyhelminthes</taxon>
        <taxon>Monogenea</taxon>
        <taxon>Polyopisthocotylea</taxon>
        <taxon>Polystomatidea</taxon>
        <taxon>Polystomatidae</taxon>
        <taxon>Protopolystoma</taxon>
    </lineage>
</organism>
<reference evidence="3" key="1">
    <citation type="submission" date="2018-11" db="EMBL/GenBank/DDBJ databases">
        <authorList>
            <consortium name="Pathogen Informatics"/>
        </authorList>
    </citation>
    <scope>NUCLEOTIDE SEQUENCE</scope>
</reference>
<evidence type="ECO:0000313" key="4">
    <source>
        <dbReference type="Proteomes" id="UP000784294"/>
    </source>
</evidence>
<feature type="chain" id="PRO_5018675923" evidence="2">
    <location>
        <begin position="21"/>
        <end position="315"/>
    </location>
</feature>
<dbReference type="Proteomes" id="UP000784294">
    <property type="component" value="Unassembled WGS sequence"/>
</dbReference>
<keyword evidence="4" id="KW-1185">Reference proteome</keyword>
<proteinExistence type="predicted"/>
<keyword evidence="2" id="KW-0732">Signal</keyword>
<comment type="caution">
    <text evidence="3">The sequence shown here is derived from an EMBL/GenBank/DDBJ whole genome shotgun (WGS) entry which is preliminary data.</text>
</comment>
<feature type="region of interest" description="Disordered" evidence="1">
    <location>
        <begin position="268"/>
        <end position="296"/>
    </location>
</feature>
<dbReference type="EMBL" id="CAAALY010252247">
    <property type="protein sequence ID" value="VEL36451.1"/>
    <property type="molecule type" value="Genomic_DNA"/>
</dbReference>
<protein>
    <submittedName>
        <fullName evidence="3">Uncharacterized protein</fullName>
    </submittedName>
</protein>
<name>A0A3S5AZV6_9PLAT</name>
<evidence type="ECO:0000256" key="1">
    <source>
        <dbReference type="SAM" id="MobiDB-lite"/>
    </source>
</evidence>
<dbReference type="AlphaFoldDB" id="A0A3S5AZV6"/>
<feature type="signal peptide" evidence="2">
    <location>
        <begin position="1"/>
        <end position="20"/>
    </location>
</feature>